<evidence type="ECO:0000313" key="3">
    <source>
        <dbReference type="Proteomes" id="UP000319837"/>
    </source>
</evidence>
<evidence type="ECO:0000256" key="1">
    <source>
        <dbReference type="SAM" id="Phobius"/>
    </source>
</evidence>
<evidence type="ECO:0000313" key="2">
    <source>
        <dbReference type="EMBL" id="TRZ35869.1"/>
    </source>
</evidence>
<dbReference type="Proteomes" id="UP000319837">
    <property type="component" value="Unassembled WGS sequence"/>
</dbReference>
<proteinExistence type="predicted"/>
<keyword evidence="1" id="KW-0812">Transmembrane</keyword>
<dbReference type="AlphaFoldDB" id="A0A553SFV4"/>
<protein>
    <submittedName>
        <fullName evidence="2">SigE-dependent sporulation protein</fullName>
    </submittedName>
</protein>
<reference evidence="3" key="1">
    <citation type="submission" date="2018-10" db="EMBL/GenBank/DDBJ databases">
        <title>FDA dAtabase for Regulatory Grade micrObial Sequences (FDA-ARGOS): Supporting development and validation of Infectious Disease Dx tests.</title>
        <authorList>
            <person name="Minogue T."/>
            <person name="Wolcott M."/>
            <person name="Wasieloski L."/>
            <person name="Aguilar W."/>
            <person name="Moore D."/>
            <person name="Tallon L."/>
            <person name="Sadzewicz L."/>
            <person name="Sengamalay N."/>
            <person name="Ott S."/>
            <person name="Godinez A."/>
            <person name="Nagaraj S."/>
            <person name="Vavikolanu K."/>
            <person name="Vyas G."/>
            <person name="Nadendla S."/>
            <person name="George J."/>
            <person name="Sichtig H."/>
        </authorList>
    </citation>
    <scope>NUCLEOTIDE SEQUENCE [LARGE SCALE GENOMIC DNA]</scope>
    <source>
        <strain evidence="3">FDAARGOS_343</strain>
    </source>
</reference>
<keyword evidence="1" id="KW-0472">Membrane</keyword>
<sequence length="66" mass="7805">MFEIPMWVLFVLGGIVVSAFMAVKSGKEDRQQEQEIIEREGDVYIKRMEEEKHKKIGSDKERVYEN</sequence>
<organism evidence="2 3">
    <name type="scientific">Niallia circulans</name>
    <name type="common">Bacillus circulans</name>
    <dbReference type="NCBI Taxonomy" id="1397"/>
    <lineage>
        <taxon>Bacteria</taxon>
        <taxon>Bacillati</taxon>
        <taxon>Bacillota</taxon>
        <taxon>Bacilli</taxon>
        <taxon>Bacillales</taxon>
        <taxon>Bacillaceae</taxon>
        <taxon>Niallia</taxon>
    </lineage>
</organism>
<gene>
    <name evidence="2" type="ORF">CEQ21_09580</name>
</gene>
<dbReference type="RefSeq" id="WP_144451896.1">
    <property type="nucleotide sequence ID" value="NZ_RIBP01000004.1"/>
</dbReference>
<dbReference type="InterPro" id="IPR025428">
    <property type="entry name" value="Spore_YhaL"/>
</dbReference>
<dbReference type="Pfam" id="PF14147">
    <property type="entry name" value="Spore_YhaL"/>
    <property type="match status" value="1"/>
</dbReference>
<feature type="transmembrane region" description="Helical" evidence="1">
    <location>
        <begin position="6"/>
        <end position="23"/>
    </location>
</feature>
<keyword evidence="1" id="KW-1133">Transmembrane helix</keyword>
<dbReference type="EMBL" id="RIBP01000004">
    <property type="protein sequence ID" value="TRZ35869.1"/>
    <property type="molecule type" value="Genomic_DNA"/>
</dbReference>
<accession>A0A553SFV4</accession>
<comment type="caution">
    <text evidence="2">The sequence shown here is derived from an EMBL/GenBank/DDBJ whole genome shotgun (WGS) entry which is preliminary data.</text>
</comment>
<name>A0A553SFV4_NIACI</name>